<dbReference type="EMBL" id="JWSW01000068">
    <property type="protein sequence ID" value="KIJ88461.1"/>
    <property type="molecule type" value="Genomic_DNA"/>
</dbReference>
<protein>
    <submittedName>
        <fullName evidence="1">Uncharacterized protein</fullName>
    </submittedName>
</protein>
<proteinExistence type="predicted"/>
<reference evidence="1 2" key="1">
    <citation type="submission" date="2014-12" db="EMBL/GenBank/DDBJ databases">
        <title>Whole genome sequence of Candidatus Rickettsia asemboensis strain NMRCii isolated from cat fleas in west Kenya.</title>
        <authorList>
            <person name="Jima D."/>
            <person name="Luce-Fedrow A."/>
            <person name="Yang Y."/>
            <person name="Maina A.N."/>
            <person name="Snesrud E.C."/>
            <person name="Jarman R.G."/>
            <person name="Richards A.L."/>
            <person name="Hang J."/>
        </authorList>
    </citation>
    <scope>NUCLEOTIDE SEQUENCE [LARGE SCALE GENOMIC DNA]</scope>
    <source>
        <strain evidence="1 2">NMRCii</strain>
    </source>
</reference>
<organism evidence="1 2">
    <name type="scientific">Rickettsia asembonensis</name>
    <dbReference type="NCBI Taxonomy" id="1068590"/>
    <lineage>
        <taxon>Bacteria</taxon>
        <taxon>Pseudomonadati</taxon>
        <taxon>Pseudomonadota</taxon>
        <taxon>Alphaproteobacteria</taxon>
        <taxon>Rickettsiales</taxon>
        <taxon>Rickettsiaceae</taxon>
        <taxon>Rickettsieae</taxon>
        <taxon>Rickettsia</taxon>
        <taxon>spotted fever group</taxon>
    </lineage>
</organism>
<dbReference type="Proteomes" id="UP000031952">
    <property type="component" value="Unassembled WGS sequence"/>
</dbReference>
<gene>
    <name evidence="1" type="ORF">SB78_05655</name>
</gene>
<evidence type="ECO:0000313" key="1">
    <source>
        <dbReference type="EMBL" id="KIJ88461.1"/>
    </source>
</evidence>
<keyword evidence="2" id="KW-1185">Reference proteome</keyword>
<feature type="non-terminal residue" evidence="1">
    <location>
        <position position="1"/>
    </location>
</feature>
<feature type="non-terminal residue" evidence="1">
    <location>
        <position position="141"/>
    </location>
</feature>
<evidence type="ECO:0000313" key="2">
    <source>
        <dbReference type="Proteomes" id="UP000031952"/>
    </source>
</evidence>
<sequence>VKVQVKAYKNAVESALIEMSVGNEQIPRKKYGEELLKRVKEKLDKPFYDEETEEKVEISTETISEAEKLIKKANKNIDLQQTPLTPDQEVEVQNAFKSTIDKLCKFLEKNIETNKNIKQGIDIIQGAGVNKSEIIDSLLPA</sequence>
<accession>A0A0C2MMQ5</accession>
<name>A0A0C2MMQ5_9RICK</name>
<comment type="caution">
    <text evidence="1">The sequence shown here is derived from an EMBL/GenBank/DDBJ whole genome shotgun (WGS) entry which is preliminary data.</text>
</comment>
<dbReference type="AlphaFoldDB" id="A0A0C2MMQ5"/>